<feature type="compositionally biased region" description="Basic residues" evidence="4">
    <location>
        <begin position="12"/>
        <end position="36"/>
    </location>
</feature>
<protein>
    <recommendedName>
        <fullName evidence="5">Scaffolding anchor of CK1 domain-containing protein</fullName>
    </recommendedName>
</protein>
<evidence type="ECO:0000256" key="2">
    <source>
        <dbReference type="ARBA" id="ARBA00006937"/>
    </source>
</evidence>
<evidence type="ECO:0000256" key="4">
    <source>
        <dbReference type="SAM" id="MobiDB-lite"/>
    </source>
</evidence>
<feature type="region of interest" description="Disordered" evidence="4">
    <location>
        <begin position="1"/>
        <end position="100"/>
    </location>
</feature>
<dbReference type="InterPro" id="IPR012461">
    <property type="entry name" value="SACK1"/>
</dbReference>
<feature type="compositionally biased region" description="Low complexity" evidence="4">
    <location>
        <begin position="1042"/>
        <end position="1052"/>
    </location>
</feature>
<evidence type="ECO:0000256" key="1">
    <source>
        <dbReference type="ARBA" id="ARBA00004496"/>
    </source>
</evidence>
<dbReference type="FunFam" id="3.30.870.10:FF:000004">
    <property type="entry name" value="protein FAM83H isoform X2"/>
    <property type="match status" value="1"/>
</dbReference>
<evidence type="ECO:0000313" key="7">
    <source>
        <dbReference type="Proteomes" id="UP000694429"/>
    </source>
</evidence>
<accession>A0A8C0PJB9</accession>
<dbReference type="Pfam" id="PF07894">
    <property type="entry name" value="SACK1"/>
    <property type="match status" value="1"/>
</dbReference>
<feature type="region of interest" description="Disordered" evidence="4">
    <location>
        <begin position="1082"/>
        <end position="1152"/>
    </location>
</feature>
<proteinExistence type="inferred from homology"/>
<feature type="region of interest" description="Disordered" evidence="4">
    <location>
        <begin position="885"/>
        <end position="1065"/>
    </location>
</feature>
<dbReference type="PANTHER" id="PTHR16181:SF29">
    <property type="entry name" value="PROTEIN FAM83A-RELATED"/>
    <property type="match status" value="1"/>
</dbReference>
<dbReference type="InterPro" id="IPR050944">
    <property type="entry name" value="FAM83"/>
</dbReference>
<evidence type="ECO:0000313" key="6">
    <source>
        <dbReference type="Ensembl" id="ENSCAFP00030039080.1"/>
    </source>
</evidence>
<feature type="domain" description="Scaffolding anchor of CK1" evidence="5">
    <location>
        <begin position="210"/>
        <end position="350"/>
    </location>
</feature>
<keyword evidence="3" id="KW-0963">Cytoplasm</keyword>
<reference evidence="6" key="1">
    <citation type="submission" date="2019-03" db="EMBL/GenBank/DDBJ databases">
        <authorList>
            <person name="Warren W.C."/>
            <person name="Johnson G.S."/>
        </authorList>
    </citation>
    <scope>NUCLEOTIDE SEQUENCE [LARGE SCALE GENOMIC DNA]</scope>
    <source>
        <strain evidence="6">Basenji</strain>
    </source>
</reference>
<evidence type="ECO:0000256" key="3">
    <source>
        <dbReference type="ARBA" id="ARBA00022490"/>
    </source>
</evidence>
<feature type="compositionally biased region" description="Pro residues" evidence="4">
    <location>
        <begin position="912"/>
        <end position="923"/>
    </location>
</feature>
<feature type="region of interest" description="Disordered" evidence="4">
    <location>
        <begin position="700"/>
        <end position="727"/>
    </location>
</feature>
<sequence>MSQGPREQTLGNRHRLGAMSGKRSRARKPRGRRRAGKAQQASGQPGPEAQPPPPAAGGPQDTVGVAPVEHVTSNKPAARGHPRVAKPERPQAAQGPAQASALGSELALAAPADMEGCGAGGLTPGLGPELLRLHEVQLCLAQEQLLLEDRRRQVQLQMQLWQEEQLWREQLWQEEQLWLQQLQEEQAWVRVEGLELAMALEQLRSEGLEVLQTQGQVVAVVMDMFTDVDLLGEVLEAAARRVPVYILLDEMNAQHFLDMADKCRVNLHHVDFLRVRTVAGPTYYCRTGKSFKGHVKEKFLLVDCAVVMSGSYSFMWSFEKIHRSLAHVFQGELVSSFDEEFRILFAQSEPLVPSAGALARMDAYTLAPYTGAGPLMGAPTPFSFPKRAHLLFPPPREEGLGFPSFLDPDRHFLSAFRREEPMRMPGGALEPHAGLRPLARRLDAEAGAGGELAGPRAFFQARHLEMDAFKRHSFAAADGSGAVENFAAARQVSRQTFLSHGDDLRFQTSHFQRDQLYQQHYQWEPQLAPARPQGLFEKLRAGRPGFTEHDDLALGLGPRFPELGPDGHQRLDYVPSSASREVRHGSDPAPGPAPRGLEPSGALRANLGQRFPCQAAARPGPEAAPDTEQERRGGPEGRAGLRHWRLASYLSGCHGDDAGDEGLPAPMDAEAYEDDVLGCAGRPSPGDLLPSATRVPAAFPAKGLEPCSGRGDSPERETLEEAGLAKQDSFRSRLNPLIQRSSRLRSSLIFSASPAEGAGGAPAAATERAQLLHKEQAVSETLGPGGEGTRSATSTKVAELLEKYKGPARDAGAVGAAVAVASHSKAVVSQAWREEVVAPGGGSERRSLESCLLDLRDSFAQRLHQEAERQPGAATLTATQLLDTLGRGGTDRLPSRFLSAQGRPGSPQGRDSPPPEGPRQAPHPEPKGSPASAYPERKGSPTSAFPERRASPVPPVPERRASPVPPVPERRASLTLTFAEESAKTGTAEESAGGPMEVLRKGSLRLRQLLSPKGERRAEEDGGFPAPQENGQPESPRRPSLGRADSTEAAAAADERGPRARTASATANALYSSNLRDDTKAILEQISAHGQKHRAVPAPAPGLAHSSPELGRSPTAGGLAPDMSDKDKCSAIFRSDSPGDAGEAEPHPARQR</sequence>
<dbReference type="Gene3D" id="3.30.870.10">
    <property type="entry name" value="Endonuclease Chain A"/>
    <property type="match status" value="1"/>
</dbReference>
<feature type="region of interest" description="Disordered" evidence="4">
    <location>
        <begin position="550"/>
        <end position="602"/>
    </location>
</feature>
<comment type="similarity">
    <text evidence="2">Belongs to the FAM83 family.</text>
</comment>
<comment type="subcellular location">
    <subcellularLocation>
        <location evidence="1">Cytoplasm</location>
    </subcellularLocation>
</comment>
<dbReference type="GO" id="GO:0005737">
    <property type="term" value="C:cytoplasm"/>
    <property type="evidence" value="ECO:0007669"/>
    <property type="project" value="UniProtKB-SubCell"/>
</dbReference>
<feature type="compositionally biased region" description="Low complexity" evidence="4">
    <location>
        <begin position="90"/>
        <end position="100"/>
    </location>
</feature>
<dbReference type="AlphaFoldDB" id="A0A8C0PJB9"/>
<dbReference type="PANTHER" id="PTHR16181">
    <property type="entry name" value="PROTEIN FAM83A-RELATED"/>
    <property type="match status" value="1"/>
</dbReference>
<feature type="region of interest" description="Disordered" evidence="4">
    <location>
        <begin position="615"/>
        <end position="640"/>
    </location>
</feature>
<feature type="compositionally biased region" description="Polar residues" evidence="4">
    <location>
        <begin position="1"/>
        <end position="11"/>
    </location>
</feature>
<feature type="compositionally biased region" description="Low complexity" evidence="4">
    <location>
        <begin position="37"/>
        <end position="47"/>
    </location>
</feature>
<dbReference type="Proteomes" id="UP000694429">
    <property type="component" value="Chromosome 13"/>
</dbReference>
<dbReference type="SUPFAM" id="SSF56024">
    <property type="entry name" value="Phospholipase D/nuclease"/>
    <property type="match status" value="1"/>
</dbReference>
<dbReference type="Ensembl" id="ENSCAFT00030044762.1">
    <property type="protein sequence ID" value="ENSCAFP00030039080.1"/>
    <property type="gene ID" value="ENSCAFG00030024330.1"/>
</dbReference>
<name>A0A8C0PJB9_CANLF</name>
<organism evidence="6 7">
    <name type="scientific">Canis lupus familiaris</name>
    <name type="common">Dog</name>
    <name type="synonym">Canis familiaris</name>
    <dbReference type="NCBI Taxonomy" id="9615"/>
    <lineage>
        <taxon>Eukaryota</taxon>
        <taxon>Metazoa</taxon>
        <taxon>Chordata</taxon>
        <taxon>Craniata</taxon>
        <taxon>Vertebrata</taxon>
        <taxon>Euteleostomi</taxon>
        <taxon>Mammalia</taxon>
        <taxon>Eutheria</taxon>
        <taxon>Laurasiatheria</taxon>
        <taxon>Carnivora</taxon>
        <taxon>Caniformia</taxon>
        <taxon>Canidae</taxon>
        <taxon>Canis</taxon>
    </lineage>
</organism>
<evidence type="ECO:0000259" key="5">
    <source>
        <dbReference type="Pfam" id="PF07894"/>
    </source>
</evidence>
<reference evidence="6" key="2">
    <citation type="submission" date="2025-08" db="UniProtKB">
        <authorList>
            <consortium name="Ensembl"/>
        </authorList>
    </citation>
    <scope>IDENTIFICATION</scope>
</reference>